<dbReference type="EMBL" id="BLXT01006564">
    <property type="protein sequence ID" value="GFO32086.1"/>
    <property type="molecule type" value="Genomic_DNA"/>
</dbReference>
<evidence type="ECO:0000313" key="3">
    <source>
        <dbReference type="Proteomes" id="UP000735302"/>
    </source>
</evidence>
<feature type="region of interest" description="Disordered" evidence="1">
    <location>
        <begin position="42"/>
        <end position="74"/>
    </location>
</feature>
<dbReference type="AlphaFoldDB" id="A0AAV4CKJ4"/>
<comment type="caution">
    <text evidence="2">The sequence shown here is derived from an EMBL/GenBank/DDBJ whole genome shotgun (WGS) entry which is preliminary data.</text>
</comment>
<proteinExistence type="predicted"/>
<organism evidence="2 3">
    <name type="scientific">Plakobranchus ocellatus</name>
    <dbReference type="NCBI Taxonomy" id="259542"/>
    <lineage>
        <taxon>Eukaryota</taxon>
        <taxon>Metazoa</taxon>
        <taxon>Spiralia</taxon>
        <taxon>Lophotrochozoa</taxon>
        <taxon>Mollusca</taxon>
        <taxon>Gastropoda</taxon>
        <taxon>Heterobranchia</taxon>
        <taxon>Euthyneura</taxon>
        <taxon>Panpulmonata</taxon>
        <taxon>Sacoglossa</taxon>
        <taxon>Placobranchoidea</taxon>
        <taxon>Plakobranchidae</taxon>
        <taxon>Plakobranchus</taxon>
    </lineage>
</organism>
<feature type="compositionally biased region" description="Basic and acidic residues" evidence="1">
    <location>
        <begin position="42"/>
        <end position="53"/>
    </location>
</feature>
<name>A0AAV4CKJ4_9GAST</name>
<sequence>MPGGGEVGERQEGGKVTENKRCREVGRWRRGRKEERLQKIKDARRWGVEEGQKGGKVTESCEMPGGGEVEEGQK</sequence>
<protein>
    <submittedName>
        <fullName evidence="2">Uncharacterized protein</fullName>
    </submittedName>
</protein>
<gene>
    <name evidence="2" type="ORF">PoB_005859100</name>
</gene>
<dbReference type="Proteomes" id="UP000735302">
    <property type="component" value="Unassembled WGS sequence"/>
</dbReference>
<evidence type="ECO:0000256" key="1">
    <source>
        <dbReference type="SAM" id="MobiDB-lite"/>
    </source>
</evidence>
<reference evidence="2 3" key="1">
    <citation type="journal article" date="2021" name="Elife">
        <title>Chloroplast acquisition without the gene transfer in kleptoplastic sea slugs, Plakobranchus ocellatus.</title>
        <authorList>
            <person name="Maeda T."/>
            <person name="Takahashi S."/>
            <person name="Yoshida T."/>
            <person name="Shimamura S."/>
            <person name="Takaki Y."/>
            <person name="Nagai Y."/>
            <person name="Toyoda A."/>
            <person name="Suzuki Y."/>
            <person name="Arimoto A."/>
            <person name="Ishii H."/>
            <person name="Satoh N."/>
            <person name="Nishiyama T."/>
            <person name="Hasebe M."/>
            <person name="Maruyama T."/>
            <person name="Minagawa J."/>
            <person name="Obokata J."/>
            <person name="Shigenobu S."/>
        </authorList>
    </citation>
    <scope>NUCLEOTIDE SEQUENCE [LARGE SCALE GENOMIC DNA]</scope>
</reference>
<accession>A0AAV4CKJ4</accession>
<evidence type="ECO:0000313" key="2">
    <source>
        <dbReference type="EMBL" id="GFO32086.1"/>
    </source>
</evidence>
<feature type="compositionally biased region" description="Basic and acidic residues" evidence="1">
    <location>
        <begin position="7"/>
        <end position="22"/>
    </location>
</feature>
<feature type="region of interest" description="Disordered" evidence="1">
    <location>
        <begin position="1"/>
        <end position="22"/>
    </location>
</feature>
<keyword evidence="3" id="KW-1185">Reference proteome</keyword>